<dbReference type="InterPro" id="IPR024519">
    <property type="entry name" value="IAT_beta"/>
</dbReference>
<dbReference type="AlphaFoldDB" id="Q2KW90"/>
<sequence>MLYCSMPSPARLLTLLLCPTLLPPVAYGSAIESEVARNLWTRAQHPDTSPGLAQSALDAGVAAGLQASRQTGLPWLRHLDGGLRYDLDPGRLSFSLRTIDDLMVSERRALMLQAGLHNQNQRPTANTGIVLRQQASPGLIVGSNAFLDYEFGKQHVRGSLGLEAIAPHYSLYANYYAPLSGWKGARRDSRREERPAAGYDLGGQLSSDAGLSLQAAYFRWHGAGIDVFDSGRAQRNASGFRYGVAYQPGALFNIGLNQTRTLDGQKQTSVQLNVRINLQEPPSRQLRRESQPFNLTSRRHQWVERESRIVLNTRRKAITLPLSIAQLRGDPTNGAIEVSGQTEAGARIMLTFPDGSGNWVRADASGRYTARSGPDMPSGTVRAQARNVHGDSSPEVSRFYTANPQVEMTAAPRIERVETLRNGLLRVSGRAAAGADIWVVFPDDEEVNGKAEADGSFILSSTRPHASGDILVTASLPDGGVSDASTYAYVKQPPGEPTVDAVSADLVGRLTIQGSSEAGAAIQANFPDGTDANTTADAQGRYTLHSPGAVLQSGDIMITASGIDGAVGDAVFKPYTPEAPQATITSVIPSTLGELTVSGLTQANAEVYVQFPDGSSTTVNADASGNYTAVSTSKSMPSGEIMVIATGRSAGVGSAATQTYTRNPPTAHISSATADTAGKLSIRGQTEPGLSVFVLFPSGDDMTVQADAQGNFHATSSQKETAGIVSVTVSGKDGGVGVPVEYHYSTA</sequence>
<dbReference type="STRING" id="360910.BAV0856"/>
<evidence type="ECO:0000313" key="5">
    <source>
        <dbReference type="Proteomes" id="UP000001977"/>
    </source>
</evidence>
<proteinExistence type="inferred from homology"/>
<reference evidence="4 5" key="1">
    <citation type="journal article" date="2006" name="J. Bacteriol.">
        <title>Comparison of the genome sequence of the poultry pathogen Bordetella avium with those of B. bronchiseptica, B. pertussis, and B. parapertussis reveals extensive diversity in surface structures associated with host interaction.</title>
        <authorList>
            <person name="Sebaihia M."/>
            <person name="Preston A."/>
            <person name="Maskell D.J."/>
            <person name="Kuzmiak H."/>
            <person name="Connell T.D."/>
            <person name="King N.D."/>
            <person name="Orndorff P.E."/>
            <person name="Miyamoto D.M."/>
            <person name="Thomson N.R."/>
            <person name="Harris D."/>
            <person name="Goble A."/>
            <person name="Lord A."/>
            <person name="Murphy L."/>
            <person name="Quail M.A."/>
            <person name="Rutter S."/>
            <person name="Squares R."/>
            <person name="Squares S."/>
            <person name="Woodward J."/>
            <person name="Parkhill J."/>
            <person name="Temple L.M."/>
        </authorList>
    </citation>
    <scope>NUCLEOTIDE SEQUENCE [LARGE SCALE GENOMIC DNA]</scope>
    <source>
        <strain evidence="4 5">197N</strain>
    </source>
</reference>
<dbReference type="Pfam" id="PF11924">
    <property type="entry name" value="IAT_beta"/>
    <property type="match status" value="1"/>
</dbReference>
<keyword evidence="5" id="KW-1185">Reference proteome</keyword>
<accession>Q2KW90</accession>
<dbReference type="Proteomes" id="UP000001977">
    <property type="component" value="Chromosome"/>
</dbReference>
<comment type="similarity">
    <text evidence="1">Belongs to the intimin/invasin family.</text>
</comment>
<evidence type="ECO:0000259" key="3">
    <source>
        <dbReference type="Pfam" id="PF11924"/>
    </source>
</evidence>
<feature type="domain" description="Inverse autotransporter beta-domain" evidence="3">
    <location>
        <begin position="52"/>
        <end position="306"/>
    </location>
</feature>
<feature type="chain" id="PRO_5004211822" evidence="2">
    <location>
        <begin position="29"/>
        <end position="747"/>
    </location>
</feature>
<evidence type="ECO:0000256" key="2">
    <source>
        <dbReference type="SAM" id="SignalP"/>
    </source>
</evidence>
<evidence type="ECO:0000256" key="1">
    <source>
        <dbReference type="ARBA" id="ARBA00010116"/>
    </source>
</evidence>
<keyword evidence="2" id="KW-0732">Signal</keyword>
<dbReference type="HOGENOM" id="CLU_372004_0_0_4"/>
<dbReference type="InterPro" id="IPR038177">
    <property type="entry name" value="IAT_beta_sf"/>
</dbReference>
<dbReference type="eggNOG" id="COG2911">
    <property type="taxonomic scope" value="Bacteria"/>
</dbReference>
<protein>
    <submittedName>
        <fullName evidence="4">Adhesin</fullName>
    </submittedName>
</protein>
<dbReference type="PANTHER" id="PTHR39576">
    <property type="entry name" value="ATTACHING AND EFFACING PROTEIN HOMOLOG-RELATED-RELATED"/>
    <property type="match status" value="1"/>
</dbReference>
<gene>
    <name evidence="4" type="ordered locus">BAV0856</name>
</gene>
<name>Q2KW90_BORA1</name>
<feature type="signal peptide" evidence="2">
    <location>
        <begin position="1"/>
        <end position="28"/>
    </location>
</feature>
<dbReference type="InterPro" id="IPR051715">
    <property type="entry name" value="Intimin-Invasin_domain"/>
</dbReference>
<dbReference type="KEGG" id="bav:BAV0856"/>
<dbReference type="Gene3D" id="2.60.40.10">
    <property type="entry name" value="Immunoglobulins"/>
    <property type="match status" value="4"/>
</dbReference>
<organism evidence="4 5">
    <name type="scientific">Bordetella avium (strain 197N)</name>
    <dbReference type="NCBI Taxonomy" id="360910"/>
    <lineage>
        <taxon>Bacteria</taxon>
        <taxon>Pseudomonadati</taxon>
        <taxon>Pseudomonadota</taxon>
        <taxon>Betaproteobacteria</taxon>
        <taxon>Burkholderiales</taxon>
        <taxon>Alcaligenaceae</taxon>
        <taxon>Bordetella</taxon>
    </lineage>
</organism>
<dbReference type="EMBL" id="AM167904">
    <property type="protein sequence ID" value="CAJ48467.1"/>
    <property type="molecule type" value="Genomic_DNA"/>
</dbReference>
<dbReference type="Gene3D" id="2.40.160.160">
    <property type="entry name" value="Inverse autotransporter, beta-domain"/>
    <property type="match status" value="1"/>
</dbReference>
<dbReference type="PANTHER" id="PTHR39576:SF2">
    <property type="entry name" value="ATTACHING AND EFFACING PROTEIN HOMOLOG-RELATED"/>
    <property type="match status" value="1"/>
</dbReference>
<dbReference type="GO" id="GO:0009279">
    <property type="term" value="C:cell outer membrane"/>
    <property type="evidence" value="ECO:0007669"/>
    <property type="project" value="TreeGrafter"/>
</dbReference>
<dbReference type="InterPro" id="IPR013783">
    <property type="entry name" value="Ig-like_fold"/>
</dbReference>
<evidence type="ECO:0000313" key="4">
    <source>
        <dbReference type="EMBL" id="CAJ48467.1"/>
    </source>
</evidence>